<evidence type="ECO:0000256" key="3">
    <source>
        <dbReference type="ARBA" id="ARBA00022748"/>
    </source>
</evidence>
<feature type="compositionally biased region" description="Acidic residues" evidence="6">
    <location>
        <begin position="1"/>
        <end position="11"/>
    </location>
</feature>
<dbReference type="Pfam" id="PF05140">
    <property type="entry name" value="ResB"/>
    <property type="match status" value="1"/>
</dbReference>
<dbReference type="Proteomes" id="UP001596189">
    <property type="component" value="Unassembled WGS sequence"/>
</dbReference>
<keyword evidence="5 7" id="KW-0472">Membrane</keyword>
<evidence type="ECO:0000256" key="1">
    <source>
        <dbReference type="ARBA" id="ARBA00004141"/>
    </source>
</evidence>
<evidence type="ECO:0000313" key="10">
    <source>
        <dbReference type="Proteomes" id="UP001596189"/>
    </source>
</evidence>
<dbReference type="RefSeq" id="WP_345715560.1">
    <property type="nucleotide sequence ID" value="NZ_BAABFP010000002.1"/>
</dbReference>
<evidence type="ECO:0000256" key="7">
    <source>
        <dbReference type="SAM" id="Phobius"/>
    </source>
</evidence>
<evidence type="ECO:0000256" key="5">
    <source>
        <dbReference type="ARBA" id="ARBA00023136"/>
    </source>
</evidence>
<organism evidence="9 10">
    <name type="scientific">Angustibacter luteus</name>
    <dbReference type="NCBI Taxonomy" id="658456"/>
    <lineage>
        <taxon>Bacteria</taxon>
        <taxon>Bacillati</taxon>
        <taxon>Actinomycetota</taxon>
        <taxon>Actinomycetes</taxon>
        <taxon>Kineosporiales</taxon>
        <taxon>Kineosporiaceae</taxon>
    </lineage>
</organism>
<evidence type="ECO:0000256" key="6">
    <source>
        <dbReference type="SAM" id="MobiDB-lite"/>
    </source>
</evidence>
<sequence length="534" mass="57546">MTTTDESTDEPTQERAKKPAGPTQPRLGVLGSLRFVWRQLTSMRTALFLLLLLAVAAVPGSVLPQRGIDAGKVTAYLQAHPTSGPWIDRVGGFDVFASVWFSAIYLLLFISLVGCVLPRTKVHLKALRAQPPRTPARLDRLPAHRTAELDQEPDVVLDAARKALRGRRFRVQVTDDAVSAERGYLRESGNLLFHLSLVVLLVAVAFGHLFGWRGDVIVPVGTTFSNTVSSYDTIDPGPWVNSEALPPFSIDVKSMKVLFEKQATQRGAPREFQASVTSRSDPDAKAEASTIRVNHPLHIGGASVFLLGNGYAPVITMRDSTGQVVYSDATPFLPQDGNYTSTGVVKAPGAEPKQLGLIGQFLPTVATVDGMPRSVFPDAIDPALLFTVMEGDLGLSAGTAQSVYTLDVQGMKALKTADGDTFRALLRPGETVQLPDGKGSVTFERVERFAGLSIRHDPGKVWALGAAIAAMLGLALSLFVPRRRVFVRVRRADGEGRTLVEVGGLSRGEDTGLDDELARLLDQLDPAAATRRDA</sequence>
<evidence type="ECO:0000259" key="8">
    <source>
        <dbReference type="Pfam" id="PF05140"/>
    </source>
</evidence>
<dbReference type="InterPro" id="IPR007816">
    <property type="entry name" value="ResB-like_domain"/>
</dbReference>
<keyword evidence="3" id="KW-0201">Cytochrome c-type biogenesis</keyword>
<dbReference type="PANTHER" id="PTHR31566">
    <property type="entry name" value="CYTOCHROME C BIOGENESIS PROTEIN CCS1, CHLOROPLASTIC"/>
    <property type="match status" value="1"/>
</dbReference>
<evidence type="ECO:0000313" key="9">
    <source>
        <dbReference type="EMBL" id="MFC6007759.1"/>
    </source>
</evidence>
<protein>
    <submittedName>
        <fullName evidence="9">Cytochrome c biogenesis protein ResB</fullName>
    </submittedName>
</protein>
<dbReference type="InterPro" id="IPR023494">
    <property type="entry name" value="Cyt_c_bgen_Ccs1/CcsB/ResB"/>
</dbReference>
<name>A0ABW1JEZ3_9ACTN</name>
<gene>
    <name evidence="9" type="ORF">ACFQDO_11520</name>
</gene>
<keyword evidence="10" id="KW-1185">Reference proteome</keyword>
<reference evidence="10" key="1">
    <citation type="journal article" date="2019" name="Int. J. Syst. Evol. Microbiol.">
        <title>The Global Catalogue of Microorganisms (GCM) 10K type strain sequencing project: providing services to taxonomists for standard genome sequencing and annotation.</title>
        <authorList>
            <consortium name="The Broad Institute Genomics Platform"/>
            <consortium name="The Broad Institute Genome Sequencing Center for Infectious Disease"/>
            <person name="Wu L."/>
            <person name="Ma J."/>
        </authorList>
    </citation>
    <scope>NUCLEOTIDE SEQUENCE [LARGE SCALE GENOMIC DNA]</scope>
    <source>
        <strain evidence="10">KACC 14249</strain>
    </source>
</reference>
<keyword evidence="4 7" id="KW-1133">Transmembrane helix</keyword>
<dbReference type="PANTHER" id="PTHR31566:SF0">
    <property type="entry name" value="CYTOCHROME C BIOGENESIS PROTEIN CCS1, CHLOROPLASTIC"/>
    <property type="match status" value="1"/>
</dbReference>
<dbReference type="EMBL" id="JBHSRD010000004">
    <property type="protein sequence ID" value="MFC6007759.1"/>
    <property type="molecule type" value="Genomic_DNA"/>
</dbReference>
<feature type="transmembrane region" description="Helical" evidence="7">
    <location>
        <begin position="191"/>
        <end position="212"/>
    </location>
</feature>
<accession>A0ABW1JEZ3</accession>
<feature type="transmembrane region" description="Helical" evidence="7">
    <location>
        <begin position="461"/>
        <end position="481"/>
    </location>
</feature>
<feature type="transmembrane region" description="Helical" evidence="7">
    <location>
        <begin position="45"/>
        <end position="63"/>
    </location>
</feature>
<feature type="transmembrane region" description="Helical" evidence="7">
    <location>
        <begin position="95"/>
        <end position="117"/>
    </location>
</feature>
<evidence type="ECO:0000256" key="2">
    <source>
        <dbReference type="ARBA" id="ARBA00022692"/>
    </source>
</evidence>
<comment type="subcellular location">
    <subcellularLocation>
        <location evidence="1">Membrane</location>
        <topology evidence="1">Multi-pass membrane protein</topology>
    </subcellularLocation>
</comment>
<feature type="region of interest" description="Disordered" evidence="6">
    <location>
        <begin position="1"/>
        <end position="25"/>
    </location>
</feature>
<keyword evidence="2 7" id="KW-0812">Transmembrane</keyword>
<proteinExistence type="predicted"/>
<evidence type="ECO:0000256" key="4">
    <source>
        <dbReference type="ARBA" id="ARBA00022989"/>
    </source>
</evidence>
<feature type="domain" description="ResB-like" evidence="8">
    <location>
        <begin position="43"/>
        <end position="517"/>
    </location>
</feature>
<comment type="caution">
    <text evidence="9">The sequence shown here is derived from an EMBL/GenBank/DDBJ whole genome shotgun (WGS) entry which is preliminary data.</text>
</comment>